<dbReference type="CDD" id="cd00796">
    <property type="entry name" value="INT_Rci_Hp1_C"/>
    <property type="match status" value="1"/>
</dbReference>
<dbReference type="InterPro" id="IPR002104">
    <property type="entry name" value="Integrase_catalytic"/>
</dbReference>
<evidence type="ECO:0000256" key="1">
    <source>
        <dbReference type="ARBA" id="ARBA00008857"/>
    </source>
</evidence>
<dbReference type="Gene3D" id="1.10.443.10">
    <property type="entry name" value="Intergrase catalytic core"/>
    <property type="match status" value="1"/>
</dbReference>
<dbReference type="InterPro" id="IPR013762">
    <property type="entry name" value="Integrase-like_cat_sf"/>
</dbReference>
<dbReference type="PROSITE" id="PS51900">
    <property type="entry name" value="CB"/>
    <property type="match status" value="1"/>
</dbReference>
<dbReference type="Pfam" id="PF00589">
    <property type="entry name" value="Phage_integrase"/>
    <property type="match status" value="1"/>
</dbReference>
<evidence type="ECO:0008006" key="9">
    <source>
        <dbReference type="Google" id="ProtNLM"/>
    </source>
</evidence>
<evidence type="ECO:0000259" key="5">
    <source>
        <dbReference type="PROSITE" id="PS51898"/>
    </source>
</evidence>
<feature type="domain" description="Tyr recombinase" evidence="5">
    <location>
        <begin position="239"/>
        <end position="434"/>
    </location>
</feature>
<proteinExistence type="inferred from homology"/>
<gene>
    <name evidence="7" type="ORF">C7R92_26890</name>
</gene>
<evidence type="ECO:0000256" key="4">
    <source>
        <dbReference type="PROSITE-ProRule" id="PRU01248"/>
    </source>
</evidence>
<dbReference type="InterPro" id="IPR010998">
    <property type="entry name" value="Integrase_recombinase_N"/>
</dbReference>
<dbReference type="GeneID" id="95754819"/>
<protein>
    <recommendedName>
        <fullName evidence="9">Integrase</fullName>
    </recommendedName>
</protein>
<dbReference type="EMBL" id="PXZO01000060">
    <property type="protein sequence ID" value="PSK04171.1"/>
    <property type="molecule type" value="Genomic_DNA"/>
</dbReference>
<evidence type="ECO:0000313" key="8">
    <source>
        <dbReference type="Proteomes" id="UP000241645"/>
    </source>
</evidence>
<sequence length="554" mass="63752">MVLAMIGASQNQTSHDLTIFPRLPVSVLQASGLFKYLHLKHPHRLLSRISEKDITEFENAIEDFNQHDEKDLLYPNNLFEQSIKEYKSALFRLRVVLYHLGQITSEPKRVYKYTRQTLIPKPFEDLLNRYIYVRRIQGARPATLGKISSNIRSLVHWLVNTFPEITSFRMVTRDHILAYAQMLNDTLSPQTHRPYSLESKLTRLSTISTFFQDMASWGWEDVPLRPLLGPRDLPKRPIRIPRYIPEDELNRLMDQIRLLLCPYQRTALLIARWSGARRGEIRNLELDCLDSYPDGTPRLRIPVGKGRSERIIPLNEEAAEAIRDLQSQVGSVRGFTDNQTGKVAKRLFVRRGLRLSAAYLFETSLGIACRGAGLTDDEGNPTVNAHRFRHTVATQLAERGAKIHTIMRVLGHTSVEMTMVYAQISDRTVLEDYQKVLGPGATIAGPLATALRSGTVRNEEIDWIKKNFFKTELELGHCLRLPQEGPCECDLYLSCAKFVTTKDYAPRLRDRRKREIELIAEAKENGWEREVERHMCTVQRIDNLLLELDEPVED</sequence>
<comment type="similarity">
    <text evidence="1">Belongs to the 'phage' integrase family.</text>
</comment>
<evidence type="ECO:0000313" key="7">
    <source>
        <dbReference type="EMBL" id="PSK04171.1"/>
    </source>
</evidence>
<name>A0ABX5FIQ0_9BACL</name>
<evidence type="ECO:0000256" key="3">
    <source>
        <dbReference type="ARBA" id="ARBA00023172"/>
    </source>
</evidence>
<dbReference type="RefSeq" id="WP_106836255.1">
    <property type="nucleotide sequence ID" value="NZ_JARMEW010000044.1"/>
</dbReference>
<evidence type="ECO:0000256" key="2">
    <source>
        <dbReference type="ARBA" id="ARBA00023125"/>
    </source>
</evidence>
<organism evidence="7 8">
    <name type="scientific">Brevibacillus porteri</name>
    <dbReference type="NCBI Taxonomy" id="2126350"/>
    <lineage>
        <taxon>Bacteria</taxon>
        <taxon>Bacillati</taxon>
        <taxon>Bacillota</taxon>
        <taxon>Bacilli</taxon>
        <taxon>Bacillales</taxon>
        <taxon>Paenibacillaceae</taxon>
        <taxon>Brevibacillus</taxon>
    </lineage>
</organism>
<keyword evidence="3" id="KW-0233">DNA recombination</keyword>
<feature type="domain" description="Core-binding (CB)" evidence="6">
    <location>
        <begin position="121"/>
        <end position="215"/>
    </location>
</feature>
<dbReference type="InterPro" id="IPR011010">
    <property type="entry name" value="DNA_brk_join_enz"/>
</dbReference>
<dbReference type="PANTHER" id="PTHR30349:SF41">
    <property type="entry name" value="INTEGRASE_RECOMBINASE PROTEIN MJ0367-RELATED"/>
    <property type="match status" value="1"/>
</dbReference>
<dbReference type="InterPro" id="IPR044068">
    <property type="entry name" value="CB"/>
</dbReference>
<dbReference type="PANTHER" id="PTHR30349">
    <property type="entry name" value="PHAGE INTEGRASE-RELATED"/>
    <property type="match status" value="1"/>
</dbReference>
<dbReference type="PROSITE" id="PS51898">
    <property type="entry name" value="TYR_RECOMBINASE"/>
    <property type="match status" value="1"/>
</dbReference>
<dbReference type="SUPFAM" id="SSF56349">
    <property type="entry name" value="DNA breaking-rejoining enzymes"/>
    <property type="match status" value="1"/>
</dbReference>
<keyword evidence="2 4" id="KW-0238">DNA-binding</keyword>
<evidence type="ECO:0000259" key="6">
    <source>
        <dbReference type="PROSITE" id="PS51900"/>
    </source>
</evidence>
<comment type="caution">
    <text evidence="7">The sequence shown here is derived from an EMBL/GenBank/DDBJ whole genome shotgun (WGS) entry which is preliminary data.</text>
</comment>
<dbReference type="Gene3D" id="1.10.150.130">
    <property type="match status" value="1"/>
</dbReference>
<accession>A0ABX5FIQ0</accession>
<reference evidence="7 8" key="1">
    <citation type="submission" date="2018-03" db="EMBL/GenBank/DDBJ databases">
        <title>Brevisbacillus phylogenomics.</title>
        <authorList>
            <person name="Dunlap C."/>
        </authorList>
    </citation>
    <scope>NUCLEOTIDE SEQUENCE [LARGE SCALE GENOMIC DNA]</scope>
    <source>
        <strain evidence="7 8">NRRL B-41110</strain>
    </source>
</reference>
<keyword evidence="8" id="KW-1185">Reference proteome</keyword>
<dbReference type="Proteomes" id="UP000241645">
    <property type="component" value="Unassembled WGS sequence"/>
</dbReference>
<dbReference type="InterPro" id="IPR050090">
    <property type="entry name" value="Tyrosine_recombinase_XerCD"/>
</dbReference>